<dbReference type="PRINTS" id="PR00420">
    <property type="entry name" value="RNGMNOXGNASE"/>
</dbReference>
<keyword evidence="4" id="KW-0560">Oxidoreductase</keyword>
<dbReference type="Pfam" id="PF01494">
    <property type="entry name" value="FAD_binding_3"/>
    <property type="match status" value="1"/>
</dbReference>
<dbReference type="EMBL" id="JACAZF010000008">
    <property type="protein sequence ID" value="KAF7296980.1"/>
    <property type="molecule type" value="Genomic_DNA"/>
</dbReference>
<dbReference type="PANTHER" id="PTHR13789:SF314">
    <property type="entry name" value="FAD-BINDING DOMAIN-CONTAINING PROTEIN"/>
    <property type="match status" value="1"/>
</dbReference>
<gene>
    <name evidence="7" type="ORF">MIND_00930200</name>
</gene>
<dbReference type="Gene3D" id="3.50.50.60">
    <property type="entry name" value="FAD/NAD(P)-binding domain"/>
    <property type="match status" value="1"/>
</dbReference>
<evidence type="ECO:0000313" key="7">
    <source>
        <dbReference type="EMBL" id="KAF7296980.1"/>
    </source>
</evidence>
<organism evidence="7 8">
    <name type="scientific">Mycena indigotica</name>
    <dbReference type="NCBI Taxonomy" id="2126181"/>
    <lineage>
        <taxon>Eukaryota</taxon>
        <taxon>Fungi</taxon>
        <taxon>Dikarya</taxon>
        <taxon>Basidiomycota</taxon>
        <taxon>Agaricomycotina</taxon>
        <taxon>Agaricomycetes</taxon>
        <taxon>Agaricomycetidae</taxon>
        <taxon>Agaricales</taxon>
        <taxon>Marasmiineae</taxon>
        <taxon>Mycenaceae</taxon>
        <taxon>Mycena</taxon>
    </lineage>
</organism>
<keyword evidence="2" id="KW-0285">Flavoprotein</keyword>
<protein>
    <submittedName>
        <fullName evidence="7">FAD/NAD(P)-binding domain-containing protein</fullName>
    </submittedName>
</protein>
<accession>A0A8H6SFM9</accession>
<evidence type="ECO:0000256" key="2">
    <source>
        <dbReference type="ARBA" id="ARBA00022630"/>
    </source>
</evidence>
<dbReference type="Pfam" id="PF13450">
    <property type="entry name" value="NAD_binding_8"/>
    <property type="match status" value="1"/>
</dbReference>
<dbReference type="GeneID" id="59348443"/>
<comment type="caution">
    <text evidence="7">The sequence shown here is derived from an EMBL/GenBank/DDBJ whole genome shotgun (WGS) entry which is preliminary data.</text>
</comment>
<evidence type="ECO:0000256" key="5">
    <source>
        <dbReference type="ARBA" id="ARBA00023033"/>
    </source>
</evidence>
<dbReference type="SUPFAM" id="SSF51905">
    <property type="entry name" value="FAD/NAD(P)-binding domain"/>
    <property type="match status" value="1"/>
</dbReference>
<dbReference type="InterPro" id="IPR036188">
    <property type="entry name" value="FAD/NAD-bd_sf"/>
</dbReference>
<proteinExistence type="inferred from homology"/>
<comment type="similarity">
    <text evidence="1">Belongs to the paxM FAD-dependent monooxygenase family.</text>
</comment>
<dbReference type="OrthoDB" id="9993796at2759"/>
<keyword evidence="5" id="KW-0503">Monooxygenase</keyword>
<dbReference type="AlphaFoldDB" id="A0A8H6SFM9"/>
<evidence type="ECO:0000259" key="6">
    <source>
        <dbReference type="Pfam" id="PF01494"/>
    </source>
</evidence>
<dbReference type="Proteomes" id="UP000636479">
    <property type="component" value="Unassembled WGS sequence"/>
</dbReference>
<keyword evidence="3" id="KW-0274">FAD</keyword>
<dbReference type="InterPro" id="IPR050493">
    <property type="entry name" value="FAD-dep_Monooxygenase_BioMet"/>
</dbReference>
<evidence type="ECO:0000256" key="4">
    <source>
        <dbReference type="ARBA" id="ARBA00023002"/>
    </source>
</evidence>
<dbReference type="InterPro" id="IPR002938">
    <property type="entry name" value="FAD-bd"/>
</dbReference>
<name>A0A8H6SFM9_9AGAR</name>
<dbReference type="SUPFAM" id="SSF54373">
    <property type="entry name" value="FAD-linked reductases, C-terminal domain"/>
    <property type="match status" value="1"/>
</dbReference>
<dbReference type="GO" id="GO:0004497">
    <property type="term" value="F:monooxygenase activity"/>
    <property type="evidence" value="ECO:0007669"/>
    <property type="project" value="UniProtKB-KW"/>
</dbReference>
<keyword evidence="8" id="KW-1185">Reference proteome</keyword>
<evidence type="ECO:0000256" key="1">
    <source>
        <dbReference type="ARBA" id="ARBA00007992"/>
    </source>
</evidence>
<reference evidence="7" key="1">
    <citation type="submission" date="2020-05" db="EMBL/GenBank/DDBJ databases">
        <title>Mycena genomes resolve the evolution of fungal bioluminescence.</title>
        <authorList>
            <person name="Tsai I.J."/>
        </authorList>
    </citation>
    <scope>NUCLEOTIDE SEQUENCE</scope>
    <source>
        <strain evidence="7">171206Taipei</strain>
    </source>
</reference>
<feature type="domain" description="FAD-binding" evidence="6">
    <location>
        <begin position="279"/>
        <end position="342"/>
    </location>
</feature>
<dbReference type="PANTHER" id="PTHR13789">
    <property type="entry name" value="MONOOXYGENASE"/>
    <property type="match status" value="1"/>
</dbReference>
<evidence type="ECO:0000256" key="3">
    <source>
        <dbReference type="ARBA" id="ARBA00022827"/>
    </source>
</evidence>
<sequence length="387" mass="41611">MVSPSTTTPLRISVVGAGVGGLAAATALRRSGHIVQIFEAEREFTEIGAAIIVPLNAQRVLEKLGYAVENIKPVQYLGNLMCHRSDLLNELLRLATGAAGEGPPATLRFSSKMIACDPDAGSITLEGGEEIVSDVVIGADGIGSSIRTAILGAPVNSLSSDWTCSRALIPMAAIHANPALSWITEGIPGARIVMKRGPKPGDVNVLFLYPCRDGTLLNWAGVYSDDGHEDPEWQPASALTTLAPIYGSFQPQFRELLTLLPSEKPIPKWQMRYLPPLPTWIRGRAAILGDAAHATLPLMGQGAAIAIEDAGALGGVLPAGTKSAQVGERLNIWEKLRKERGEWVGRESVQQGKVKEKIREFYRSKDMQEFIFNHDAVKIARDALANE</sequence>
<dbReference type="RefSeq" id="XP_037217339.1">
    <property type="nucleotide sequence ID" value="XM_037365927.1"/>
</dbReference>
<evidence type="ECO:0000313" key="8">
    <source>
        <dbReference type="Proteomes" id="UP000636479"/>
    </source>
</evidence>
<dbReference type="GO" id="GO:0071949">
    <property type="term" value="F:FAD binding"/>
    <property type="evidence" value="ECO:0007669"/>
    <property type="project" value="InterPro"/>
</dbReference>